<dbReference type="AlphaFoldDB" id="A0A9P7M8X4"/>
<evidence type="ECO:0000313" key="2">
    <source>
        <dbReference type="EMBL" id="KAG5933473.1"/>
    </source>
</evidence>
<dbReference type="OrthoDB" id="5209158at2759"/>
<keyword evidence="3" id="KW-1185">Reference proteome</keyword>
<comment type="caution">
    <text evidence="2">The sequence shown here is derived from an EMBL/GenBank/DDBJ whole genome shotgun (WGS) entry which is preliminary data.</text>
</comment>
<dbReference type="Proteomes" id="UP000706124">
    <property type="component" value="Unassembled WGS sequence"/>
</dbReference>
<feature type="region of interest" description="Disordered" evidence="1">
    <location>
        <begin position="144"/>
        <end position="204"/>
    </location>
</feature>
<name>A0A9P7M8X4_9HYPO</name>
<feature type="compositionally biased region" description="Basic and acidic residues" evidence="1">
    <location>
        <begin position="164"/>
        <end position="179"/>
    </location>
</feature>
<feature type="compositionally biased region" description="Low complexity" evidence="1">
    <location>
        <begin position="1"/>
        <end position="15"/>
    </location>
</feature>
<feature type="compositionally biased region" description="Basic and acidic residues" evidence="1">
    <location>
        <begin position="144"/>
        <end position="153"/>
    </location>
</feature>
<feature type="compositionally biased region" description="Basic residues" evidence="1">
    <location>
        <begin position="193"/>
        <end position="204"/>
    </location>
</feature>
<gene>
    <name evidence="2" type="ORF">E4U60_004441</name>
</gene>
<protein>
    <submittedName>
        <fullName evidence="2">Uncharacterized protein</fullName>
    </submittedName>
</protein>
<dbReference type="EMBL" id="SRPO01000367">
    <property type="protein sequence ID" value="KAG5933473.1"/>
    <property type="molecule type" value="Genomic_DNA"/>
</dbReference>
<feature type="region of interest" description="Disordered" evidence="1">
    <location>
        <begin position="77"/>
        <end position="98"/>
    </location>
</feature>
<sequence>MSVRQSRSRVSSRSSTIPQIEIQAPRTSTSKRVPRDTGFPEPFHKGKMRMISTVDVDMYSRDLYKFLQPPRIVSNTTLPHPDADLSPNATLSSDDVSPERVLKRNRLSFLKKNNKRTVSHGTLDPHSEALHSIVSLSTMSVAGAEKKHSRSDGDSSTPSIWLAKDGDDSVHSGSKKGEDETPPTSPDMSEKQRKSRKFYKWKRN</sequence>
<accession>A0A9P7M8X4</accession>
<reference evidence="2 3" key="1">
    <citation type="journal article" date="2020" name="bioRxiv">
        <title>Whole genome comparisons of ergot fungi reveals the divergence and evolution of species within the genus Claviceps are the result of varying mechanisms driving genome evolution and host range expansion.</title>
        <authorList>
            <person name="Wyka S.A."/>
            <person name="Mondo S.J."/>
            <person name="Liu M."/>
            <person name="Dettman J."/>
            <person name="Nalam V."/>
            <person name="Broders K.D."/>
        </authorList>
    </citation>
    <scope>NUCLEOTIDE SEQUENCE [LARGE SCALE GENOMIC DNA]</scope>
    <source>
        <strain evidence="2 3">CCC 1485</strain>
    </source>
</reference>
<proteinExistence type="predicted"/>
<feature type="region of interest" description="Disordered" evidence="1">
    <location>
        <begin position="1"/>
        <end position="44"/>
    </location>
</feature>
<organism evidence="2 3">
    <name type="scientific">Claviceps pazoutovae</name>
    <dbReference type="NCBI Taxonomy" id="1649127"/>
    <lineage>
        <taxon>Eukaryota</taxon>
        <taxon>Fungi</taxon>
        <taxon>Dikarya</taxon>
        <taxon>Ascomycota</taxon>
        <taxon>Pezizomycotina</taxon>
        <taxon>Sordariomycetes</taxon>
        <taxon>Hypocreomycetidae</taxon>
        <taxon>Hypocreales</taxon>
        <taxon>Clavicipitaceae</taxon>
        <taxon>Claviceps</taxon>
    </lineage>
</organism>
<evidence type="ECO:0000313" key="3">
    <source>
        <dbReference type="Proteomes" id="UP000706124"/>
    </source>
</evidence>
<evidence type="ECO:0000256" key="1">
    <source>
        <dbReference type="SAM" id="MobiDB-lite"/>
    </source>
</evidence>